<dbReference type="EMBL" id="LFMI01000647">
    <property type="protein sequence ID" value="OTA05878.1"/>
    <property type="molecule type" value="Genomic_DNA"/>
</dbReference>
<dbReference type="AlphaFoldDB" id="A0A2H2ZJL3"/>
<gene>
    <name evidence="2" type="ORF">A9Z42_0066090</name>
</gene>
<accession>A0A2H2ZJL3</accession>
<reference evidence="2 3" key="1">
    <citation type="journal article" date="2015" name="Genome Announc.">
        <title>Genome sequence and annotation of Trichoderma parareesei, the ancestor of the cellulase producer Trichoderma reesei.</title>
        <authorList>
            <person name="Yang D."/>
            <person name="Pomraning K."/>
            <person name="Kopchinskiy A."/>
            <person name="Karimi Aghcheh R."/>
            <person name="Atanasova L."/>
            <person name="Chenthamara K."/>
            <person name="Baker S.E."/>
            <person name="Zhang R."/>
            <person name="Shen Q."/>
            <person name="Freitag M."/>
            <person name="Kubicek C.P."/>
            <person name="Druzhinina I.S."/>
        </authorList>
    </citation>
    <scope>NUCLEOTIDE SEQUENCE [LARGE SCALE GENOMIC DNA]</scope>
    <source>
        <strain evidence="2 3">CBS 125925</strain>
    </source>
</reference>
<feature type="domain" description="DUF7924" evidence="1">
    <location>
        <begin position="79"/>
        <end position="234"/>
    </location>
</feature>
<dbReference type="InterPro" id="IPR057684">
    <property type="entry name" value="DUF7924"/>
</dbReference>
<evidence type="ECO:0000313" key="3">
    <source>
        <dbReference type="Proteomes" id="UP000219286"/>
    </source>
</evidence>
<dbReference type="Pfam" id="PF25545">
    <property type="entry name" value="DUF7924"/>
    <property type="match status" value="1"/>
</dbReference>
<protein>
    <recommendedName>
        <fullName evidence="1">DUF7924 domain-containing protein</fullName>
    </recommendedName>
</protein>
<proteinExistence type="predicted"/>
<name>A0A2H2ZJL3_TRIPA</name>
<keyword evidence="3" id="KW-1185">Reference proteome</keyword>
<organism evidence="2 3">
    <name type="scientific">Trichoderma parareesei</name>
    <name type="common">Filamentous fungus</name>
    <dbReference type="NCBI Taxonomy" id="858221"/>
    <lineage>
        <taxon>Eukaryota</taxon>
        <taxon>Fungi</taxon>
        <taxon>Dikarya</taxon>
        <taxon>Ascomycota</taxon>
        <taxon>Pezizomycotina</taxon>
        <taxon>Sordariomycetes</taxon>
        <taxon>Hypocreomycetidae</taxon>
        <taxon>Hypocreales</taxon>
        <taxon>Hypocreaceae</taxon>
        <taxon>Trichoderma</taxon>
    </lineage>
</organism>
<dbReference type="OrthoDB" id="5336565at2759"/>
<comment type="caution">
    <text evidence="2">The sequence shown here is derived from an EMBL/GenBank/DDBJ whole genome shotgun (WGS) entry which is preliminary data.</text>
</comment>
<dbReference type="Proteomes" id="UP000219286">
    <property type="component" value="Unassembled WGS sequence"/>
</dbReference>
<evidence type="ECO:0000259" key="1">
    <source>
        <dbReference type="Pfam" id="PF25545"/>
    </source>
</evidence>
<evidence type="ECO:0000313" key="2">
    <source>
        <dbReference type="EMBL" id="OTA05878.1"/>
    </source>
</evidence>
<sequence>MEEIRQALARHRASLSPSRFTNEDFRRFKRQHRTAQGEPAVLSDVVPIIEGAQGKRNAARDNAFRNLEHLTDDTLVPGKPDLYYGARPEQLNPDVRSALSGQIVPTAQEELPIAPNFFLEVKGPGASAEVAPRQVCYDGALGARGILSLQSYGEAEKVYDNKAYALTCYYMGGVLGIYTSHPIPPLHPGGQPGFVTTEVKQYLLTADVDNFRQAAAAYRNGIDWAKRQRDEAIDRANERANRAASQLPGPSPDVDVKVNFSSPISASNATVDGVTNMLMTASRDLSSFEPDIFADQPSTSISPQTLHLTVML</sequence>